<dbReference type="SUPFAM" id="SSF55729">
    <property type="entry name" value="Acyl-CoA N-acyltransferases (Nat)"/>
    <property type="match status" value="1"/>
</dbReference>
<feature type="domain" description="N-acetyltransferase" evidence="1">
    <location>
        <begin position="26"/>
        <end position="186"/>
    </location>
</feature>
<name>A0ABQ1GMT2_9GAMM</name>
<dbReference type="EMBL" id="BMJA01000004">
    <property type="protein sequence ID" value="GGA46732.1"/>
    <property type="molecule type" value="Genomic_DNA"/>
</dbReference>
<proteinExistence type="predicted"/>
<comment type="caution">
    <text evidence="2">The sequence shown here is derived from an EMBL/GenBank/DDBJ whole genome shotgun (WGS) entry which is preliminary data.</text>
</comment>
<dbReference type="Gene3D" id="3.40.630.30">
    <property type="match status" value="1"/>
</dbReference>
<sequence>MTLPTRTTLKSSTLPRHDIHIETERLILRPPIHEDFDAYAANMADPEAAHFIGGVQSRPVAWRGFLSLAGAWMIQGFSMFSVIEKSSGRWIGRLGPWYPDGWPGNEVGWGLVRDAWGKGYACEGASAVMDWAFEHLDWTDVIHSINGDNQPSLALAQRLGSRFLRHSNLPEPYQDISVEIWGQTREEWLQRRSMAAAGRAG</sequence>
<gene>
    <name evidence="2" type="ORF">GCM10010981_39870</name>
</gene>
<dbReference type="PANTHER" id="PTHR43792">
    <property type="entry name" value="GNAT FAMILY, PUTATIVE (AFU_ORTHOLOGUE AFUA_3G00765)-RELATED-RELATED"/>
    <property type="match status" value="1"/>
</dbReference>
<dbReference type="Proteomes" id="UP000620046">
    <property type="component" value="Unassembled WGS sequence"/>
</dbReference>
<evidence type="ECO:0000313" key="3">
    <source>
        <dbReference type="Proteomes" id="UP000620046"/>
    </source>
</evidence>
<dbReference type="RefSeq" id="WP_423373269.1">
    <property type="nucleotide sequence ID" value="NZ_BMJA01000004.1"/>
</dbReference>
<accession>A0ABQ1GMT2</accession>
<keyword evidence="3" id="KW-1185">Reference proteome</keyword>
<dbReference type="Pfam" id="PF13302">
    <property type="entry name" value="Acetyltransf_3"/>
    <property type="match status" value="1"/>
</dbReference>
<evidence type="ECO:0000259" key="1">
    <source>
        <dbReference type="PROSITE" id="PS51186"/>
    </source>
</evidence>
<dbReference type="PROSITE" id="PS51186">
    <property type="entry name" value="GNAT"/>
    <property type="match status" value="1"/>
</dbReference>
<dbReference type="InterPro" id="IPR016181">
    <property type="entry name" value="Acyl_CoA_acyltransferase"/>
</dbReference>
<dbReference type="InterPro" id="IPR051531">
    <property type="entry name" value="N-acetyltransferase"/>
</dbReference>
<evidence type="ECO:0000313" key="2">
    <source>
        <dbReference type="EMBL" id="GGA46732.1"/>
    </source>
</evidence>
<protein>
    <submittedName>
        <fullName evidence="2">N-acetyltransferase</fullName>
    </submittedName>
</protein>
<reference evidence="3" key="1">
    <citation type="journal article" date="2019" name="Int. J. Syst. Evol. Microbiol.">
        <title>The Global Catalogue of Microorganisms (GCM) 10K type strain sequencing project: providing services to taxonomists for standard genome sequencing and annotation.</title>
        <authorList>
            <consortium name="The Broad Institute Genomics Platform"/>
            <consortium name="The Broad Institute Genome Sequencing Center for Infectious Disease"/>
            <person name="Wu L."/>
            <person name="Ma J."/>
        </authorList>
    </citation>
    <scope>NUCLEOTIDE SEQUENCE [LARGE SCALE GENOMIC DNA]</scope>
    <source>
        <strain evidence="3">CGMCC 1.15439</strain>
    </source>
</reference>
<dbReference type="InterPro" id="IPR000182">
    <property type="entry name" value="GNAT_dom"/>
</dbReference>
<dbReference type="PANTHER" id="PTHR43792:SF1">
    <property type="entry name" value="N-ACETYLTRANSFERASE DOMAIN-CONTAINING PROTEIN"/>
    <property type="match status" value="1"/>
</dbReference>
<organism evidence="2 3">
    <name type="scientific">Dyella nitratireducens</name>
    <dbReference type="NCBI Taxonomy" id="1849580"/>
    <lineage>
        <taxon>Bacteria</taxon>
        <taxon>Pseudomonadati</taxon>
        <taxon>Pseudomonadota</taxon>
        <taxon>Gammaproteobacteria</taxon>
        <taxon>Lysobacterales</taxon>
        <taxon>Rhodanobacteraceae</taxon>
        <taxon>Dyella</taxon>
    </lineage>
</organism>